<dbReference type="PROSITE" id="PS01359">
    <property type="entry name" value="ZF_PHD_1"/>
    <property type="match status" value="1"/>
</dbReference>
<feature type="compositionally biased region" description="Polar residues" evidence="5">
    <location>
        <begin position="72"/>
        <end position="83"/>
    </location>
</feature>
<evidence type="ECO:0000256" key="3">
    <source>
        <dbReference type="ARBA" id="ARBA00022833"/>
    </source>
</evidence>
<dbReference type="InterPro" id="IPR019787">
    <property type="entry name" value="Znf_PHD-finger"/>
</dbReference>
<dbReference type="PANTHER" id="PTHR46510:SF1">
    <property type="entry name" value="BROMODOMAIN ADJACENT TO ZINC FINGER DOMAIN PROTEIN 1A"/>
    <property type="match status" value="1"/>
</dbReference>
<dbReference type="Proteomes" id="UP001237642">
    <property type="component" value="Unassembled WGS sequence"/>
</dbReference>
<feature type="region of interest" description="Disordered" evidence="5">
    <location>
        <begin position="1"/>
        <end position="89"/>
    </location>
</feature>
<dbReference type="SUPFAM" id="SSF57903">
    <property type="entry name" value="FYVE/PHD zinc finger"/>
    <property type="match status" value="1"/>
</dbReference>
<dbReference type="InterPro" id="IPR011124">
    <property type="entry name" value="Znf_CW"/>
</dbReference>
<dbReference type="FunFam" id="3.30.40.100:FF:000005">
    <property type="entry name" value="uncharacterized protein LOC106759733 isoform X4"/>
    <property type="match status" value="1"/>
</dbReference>
<protein>
    <submittedName>
        <fullName evidence="8">Transcription intermediary factor 1-alpha</fullName>
    </submittedName>
</protein>
<evidence type="ECO:0000256" key="2">
    <source>
        <dbReference type="ARBA" id="ARBA00022771"/>
    </source>
</evidence>
<comment type="caution">
    <text evidence="8">The sequence shown here is derived from an EMBL/GenBank/DDBJ whole genome shotgun (WGS) entry which is preliminary data.</text>
</comment>
<feature type="compositionally biased region" description="Polar residues" evidence="5">
    <location>
        <begin position="25"/>
        <end position="56"/>
    </location>
</feature>
<dbReference type="AlphaFoldDB" id="A0AAD8IMF6"/>
<dbReference type="GO" id="GO:0006355">
    <property type="term" value="P:regulation of DNA-templated transcription"/>
    <property type="evidence" value="ECO:0007669"/>
    <property type="project" value="TreeGrafter"/>
</dbReference>
<evidence type="ECO:0000259" key="7">
    <source>
        <dbReference type="PROSITE" id="PS51050"/>
    </source>
</evidence>
<dbReference type="PROSITE" id="PS50016">
    <property type="entry name" value="ZF_PHD_2"/>
    <property type="match status" value="1"/>
</dbReference>
<keyword evidence="3" id="KW-0862">Zinc</keyword>
<dbReference type="GO" id="GO:0031445">
    <property type="term" value="P:regulation of heterochromatin formation"/>
    <property type="evidence" value="ECO:0007669"/>
    <property type="project" value="TreeGrafter"/>
</dbReference>
<dbReference type="SMART" id="SM00249">
    <property type="entry name" value="PHD"/>
    <property type="match status" value="1"/>
</dbReference>
<dbReference type="GO" id="GO:0008270">
    <property type="term" value="F:zinc ion binding"/>
    <property type="evidence" value="ECO:0007669"/>
    <property type="project" value="UniProtKB-KW"/>
</dbReference>
<reference evidence="8" key="2">
    <citation type="submission" date="2023-05" db="EMBL/GenBank/DDBJ databases">
        <authorList>
            <person name="Schelkunov M.I."/>
        </authorList>
    </citation>
    <scope>NUCLEOTIDE SEQUENCE</scope>
    <source>
        <strain evidence="8">Hsosn_3</strain>
        <tissue evidence="8">Leaf</tissue>
    </source>
</reference>
<dbReference type="Gene3D" id="3.30.40.100">
    <property type="match status" value="1"/>
</dbReference>
<dbReference type="InterPro" id="IPR013083">
    <property type="entry name" value="Znf_RING/FYVE/PHD"/>
</dbReference>
<evidence type="ECO:0000256" key="5">
    <source>
        <dbReference type="SAM" id="MobiDB-lite"/>
    </source>
</evidence>
<evidence type="ECO:0000259" key="6">
    <source>
        <dbReference type="PROSITE" id="PS50016"/>
    </source>
</evidence>
<dbReference type="Pfam" id="PF00628">
    <property type="entry name" value="PHD"/>
    <property type="match status" value="1"/>
</dbReference>
<accession>A0AAD8IMF6</accession>
<evidence type="ECO:0000313" key="9">
    <source>
        <dbReference type="Proteomes" id="UP001237642"/>
    </source>
</evidence>
<dbReference type="InterPro" id="IPR001965">
    <property type="entry name" value="Znf_PHD"/>
</dbReference>
<dbReference type="GO" id="GO:0008623">
    <property type="term" value="C:CHRAC"/>
    <property type="evidence" value="ECO:0007669"/>
    <property type="project" value="TreeGrafter"/>
</dbReference>
<feature type="domain" description="PHD-type" evidence="6">
    <location>
        <begin position="231"/>
        <end position="281"/>
    </location>
</feature>
<evidence type="ECO:0000313" key="8">
    <source>
        <dbReference type="EMBL" id="KAK1388400.1"/>
    </source>
</evidence>
<dbReference type="InterPro" id="IPR011011">
    <property type="entry name" value="Znf_FYVE_PHD"/>
</dbReference>
<dbReference type="GO" id="GO:0003677">
    <property type="term" value="F:DNA binding"/>
    <property type="evidence" value="ECO:0007669"/>
    <property type="project" value="TreeGrafter"/>
</dbReference>
<dbReference type="InterPro" id="IPR019786">
    <property type="entry name" value="Zinc_finger_PHD-type_CS"/>
</dbReference>
<keyword evidence="9" id="KW-1185">Reference proteome</keyword>
<organism evidence="8 9">
    <name type="scientific">Heracleum sosnowskyi</name>
    <dbReference type="NCBI Taxonomy" id="360622"/>
    <lineage>
        <taxon>Eukaryota</taxon>
        <taxon>Viridiplantae</taxon>
        <taxon>Streptophyta</taxon>
        <taxon>Embryophyta</taxon>
        <taxon>Tracheophyta</taxon>
        <taxon>Spermatophyta</taxon>
        <taxon>Magnoliopsida</taxon>
        <taxon>eudicotyledons</taxon>
        <taxon>Gunneridae</taxon>
        <taxon>Pentapetalae</taxon>
        <taxon>asterids</taxon>
        <taxon>campanulids</taxon>
        <taxon>Apiales</taxon>
        <taxon>Apiaceae</taxon>
        <taxon>Apioideae</taxon>
        <taxon>apioid superclade</taxon>
        <taxon>Tordylieae</taxon>
        <taxon>Tordyliinae</taxon>
        <taxon>Heracleum</taxon>
    </lineage>
</organism>
<dbReference type="PROSITE" id="PS51050">
    <property type="entry name" value="ZF_CW"/>
    <property type="match status" value="1"/>
</dbReference>
<dbReference type="InterPro" id="IPR047171">
    <property type="entry name" value="BAZ1A"/>
</dbReference>
<dbReference type="GO" id="GO:0006338">
    <property type="term" value="P:chromatin remodeling"/>
    <property type="evidence" value="ECO:0007669"/>
    <property type="project" value="InterPro"/>
</dbReference>
<dbReference type="EMBL" id="JAUIZM010000004">
    <property type="protein sequence ID" value="KAK1388400.1"/>
    <property type="molecule type" value="Genomic_DNA"/>
</dbReference>
<dbReference type="GO" id="GO:0045740">
    <property type="term" value="P:positive regulation of DNA replication"/>
    <property type="evidence" value="ECO:0007669"/>
    <property type="project" value="TreeGrafter"/>
</dbReference>
<evidence type="ECO:0000256" key="1">
    <source>
        <dbReference type="ARBA" id="ARBA00022723"/>
    </source>
</evidence>
<sequence length="555" mass="62111">MSKNSTPTTMFHRRKQVKQLRDSDTVSPFQTSKKANPIASTSQNSNLGNMSNNSTPAIMYQRKKQIRGSDSVVPSQTSMKANPSSNSLSVVSSEAPLLPANKIEVFHTEAAKDNINLPSKITIESASSIHSLGEELGLVEDLRCDMIRNVDVCLANESCSSSKSNMDLCAASLKAKGDDTCECSSSEAFIKKSMWGVLSEKDIRILVLGILRPDGGVFRMRTSDSPEFPGSKQCKVCDRSEITPKMLICDQCEEAFHISCCYPRLKKLPPKEWFCYSCSKKKHKMLKEMGKGRYAVSKGALGPIAAMLQDTEPYRTSVHIGQEFQAEVPDWSGPLTNEVDNFDEPRSEVDNFDEPLETSLSYRFQEGNSRRPSKVSSICNWLQCQDIICGVGDVVDGTVCGKWRRAPLFEVQTDDWECFHSVLWDPAHADCAVPQEVDTNRVLKDLKYVEMLKPRLVAKKRKSGCSNLLPHPNQKMQEKISEIRFDQFVAVRLCSSCFLYCTFINRLHKWNSICLGEKRLELSKNLLSRPNSIACAPLICAADRQHFLLVVTCLS</sequence>
<dbReference type="PANTHER" id="PTHR46510">
    <property type="entry name" value="BROMODOMAIN ADJACENT TO ZINC FINGER DOMAIN PROTEIN 1A"/>
    <property type="match status" value="1"/>
</dbReference>
<dbReference type="GO" id="GO:0000228">
    <property type="term" value="C:nuclear chromosome"/>
    <property type="evidence" value="ECO:0007669"/>
    <property type="project" value="TreeGrafter"/>
</dbReference>
<reference evidence="8" key="1">
    <citation type="submission" date="2023-02" db="EMBL/GenBank/DDBJ databases">
        <title>Genome of toxic invasive species Heracleum sosnowskyi carries increased number of genes despite the absence of recent whole-genome duplications.</title>
        <authorList>
            <person name="Schelkunov M."/>
            <person name="Shtratnikova V."/>
            <person name="Makarenko M."/>
            <person name="Klepikova A."/>
            <person name="Omelchenko D."/>
            <person name="Novikova G."/>
            <person name="Obukhova E."/>
            <person name="Bogdanov V."/>
            <person name="Penin A."/>
            <person name="Logacheva M."/>
        </authorList>
    </citation>
    <scope>NUCLEOTIDE SEQUENCE</scope>
    <source>
        <strain evidence="8">Hsosn_3</strain>
        <tissue evidence="8">Leaf</tissue>
    </source>
</reference>
<keyword evidence="2 4" id="KW-0863">Zinc-finger</keyword>
<gene>
    <name evidence="8" type="ORF">POM88_016578</name>
</gene>
<feature type="domain" description="CW-type" evidence="7">
    <location>
        <begin position="375"/>
        <end position="439"/>
    </location>
</feature>
<proteinExistence type="predicted"/>
<evidence type="ECO:0000256" key="4">
    <source>
        <dbReference type="PROSITE-ProRule" id="PRU00146"/>
    </source>
</evidence>
<name>A0AAD8IMF6_9APIA</name>
<keyword evidence="1" id="KW-0479">Metal-binding</keyword>
<dbReference type="Gene3D" id="3.30.40.10">
    <property type="entry name" value="Zinc/RING finger domain, C3HC4 (zinc finger)"/>
    <property type="match status" value="1"/>
</dbReference>